<reference evidence="1 2" key="1">
    <citation type="submission" date="2019-10" db="EMBL/GenBank/DDBJ databases">
        <authorList>
            <person name="Palmer J.M."/>
        </authorList>
    </citation>
    <scope>NUCLEOTIDE SEQUENCE [LARGE SCALE GENOMIC DNA]</scope>
    <source>
        <strain evidence="1 2">TWF694</strain>
    </source>
</reference>
<dbReference type="Proteomes" id="UP001365542">
    <property type="component" value="Unassembled WGS sequence"/>
</dbReference>
<keyword evidence="2" id="KW-1185">Reference proteome</keyword>
<dbReference type="EMBL" id="JAVHJO010000010">
    <property type="protein sequence ID" value="KAK6535677.1"/>
    <property type="molecule type" value="Genomic_DNA"/>
</dbReference>
<dbReference type="AlphaFoldDB" id="A0AAV9X4L3"/>
<proteinExistence type="predicted"/>
<protein>
    <submittedName>
        <fullName evidence="1">Uncharacterized protein</fullName>
    </submittedName>
</protein>
<gene>
    <name evidence="1" type="ORF">TWF694_002130</name>
</gene>
<sequence>MNGSARISEPKAGDTFPLFELPWEIRLQIYEYVITWAVNFNYKPPCMFEEAASEKDSWNAEAIPFNEAIEIAKIQECGVTYDISKNIVLVESEWDTMFKTSYLLTISKEFTIDIKTAATEIRAALKRRLNKFITGPKSWTKTISDERLTNEMTFALIAGRHIFHGFSYHTISSIIRMGPKICRNVRHVVFTSLRDPNLPFHCWTGADGVRVEAYPPYTYFARQYFWNVRIVGVMLKSRYLEPGNDEHDEMYVHGFCNLIQNEGLDAMELIYRDRNIFPLPTPGRIPKPKKNYHRRVVSAPYWGLLGPSFMSSPPEEEEGLKNHDFFECPEVIDQVPDISEGWTSTVMSMDEIDRRGRIKTNYGVGLDVCKEVVAEGQVVRLCRRPISL</sequence>
<evidence type="ECO:0000313" key="2">
    <source>
        <dbReference type="Proteomes" id="UP001365542"/>
    </source>
</evidence>
<accession>A0AAV9X4L3</accession>
<evidence type="ECO:0000313" key="1">
    <source>
        <dbReference type="EMBL" id="KAK6535677.1"/>
    </source>
</evidence>
<name>A0AAV9X4L3_9PEZI</name>
<comment type="caution">
    <text evidence="1">The sequence shown here is derived from an EMBL/GenBank/DDBJ whole genome shotgun (WGS) entry which is preliminary data.</text>
</comment>
<organism evidence="1 2">
    <name type="scientific">Orbilia ellipsospora</name>
    <dbReference type="NCBI Taxonomy" id="2528407"/>
    <lineage>
        <taxon>Eukaryota</taxon>
        <taxon>Fungi</taxon>
        <taxon>Dikarya</taxon>
        <taxon>Ascomycota</taxon>
        <taxon>Pezizomycotina</taxon>
        <taxon>Orbiliomycetes</taxon>
        <taxon>Orbiliales</taxon>
        <taxon>Orbiliaceae</taxon>
        <taxon>Orbilia</taxon>
    </lineage>
</organism>